<gene>
    <name evidence="3" type="ORF">RCL2_002248600</name>
</gene>
<dbReference type="Proteomes" id="UP000615446">
    <property type="component" value="Unassembled WGS sequence"/>
</dbReference>
<protein>
    <submittedName>
        <fullName evidence="3">Uncharacterized protein</fullName>
    </submittedName>
</protein>
<accession>A0A8H3LZA1</accession>
<evidence type="ECO:0000313" key="3">
    <source>
        <dbReference type="EMBL" id="GES95822.1"/>
    </source>
</evidence>
<dbReference type="EMBL" id="BLAL01000244">
    <property type="protein sequence ID" value="GES95822.1"/>
    <property type="molecule type" value="Genomic_DNA"/>
</dbReference>
<dbReference type="AlphaFoldDB" id="A0A8H3LZA1"/>
<keyword evidence="1" id="KW-0175">Coiled coil</keyword>
<evidence type="ECO:0000256" key="2">
    <source>
        <dbReference type="SAM" id="MobiDB-lite"/>
    </source>
</evidence>
<feature type="region of interest" description="Disordered" evidence="2">
    <location>
        <begin position="80"/>
        <end position="103"/>
    </location>
</feature>
<reference evidence="3" key="1">
    <citation type="submission" date="2019-10" db="EMBL/GenBank/DDBJ databases">
        <title>Conservation and host-specific expression of non-tandemly repeated heterogenous ribosome RNA gene in arbuscular mycorrhizal fungi.</title>
        <authorList>
            <person name="Maeda T."/>
            <person name="Kobayashi Y."/>
            <person name="Nakagawa T."/>
            <person name="Ezawa T."/>
            <person name="Yamaguchi K."/>
            <person name="Bino T."/>
            <person name="Nishimoto Y."/>
            <person name="Shigenobu S."/>
            <person name="Kawaguchi M."/>
        </authorList>
    </citation>
    <scope>NUCLEOTIDE SEQUENCE</scope>
    <source>
        <strain evidence="3">HR1</strain>
    </source>
</reference>
<sequence>MENRNDRINEELKEEINEEDINSSIKRHIKEGNELKRKIIDLIEEQNEELRSQNKKITELIEEANYKIRFMKMKQVIEEEYDSEETTSTIQEERTEEVSINRR</sequence>
<organism evidence="3 4">
    <name type="scientific">Rhizophagus clarus</name>
    <dbReference type="NCBI Taxonomy" id="94130"/>
    <lineage>
        <taxon>Eukaryota</taxon>
        <taxon>Fungi</taxon>
        <taxon>Fungi incertae sedis</taxon>
        <taxon>Mucoromycota</taxon>
        <taxon>Glomeromycotina</taxon>
        <taxon>Glomeromycetes</taxon>
        <taxon>Glomerales</taxon>
        <taxon>Glomeraceae</taxon>
        <taxon>Rhizophagus</taxon>
    </lineage>
</organism>
<evidence type="ECO:0000256" key="1">
    <source>
        <dbReference type="SAM" id="Coils"/>
    </source>
</evidence>
<evidence type="ECO:0000313" key="4">
    <source>
        <dbReference type="Proteomes" id="UP000615446"/>
    </source>
</evidence>
<feature type="coiled-coil region" evidence="1">
    <location>
        <begin position="25"/>
        <end position="67"/>
    </location>
</feature>
<proteinExistence type="predicted"/>
<name>A0A8H3LZA1_9GLOM</name>
<comment type="caution">
    <text evidence="3">The sequence shown here is derived from an EMBL/GenBank/DDBJ whole genome shotgun (WGS) entry which is preliminary data.</text>
</comment>
<feature type="compositionally biased region" description="Basic and acidic residues" evidence="2">
    <location>
        <begin position="91"/>
        <end position="103"/>
    </location>
</feature>